<dbReference type="InterPro" id="IPR058792">
    <property type="entry name" value="Beta-barrel_RND_2"/>
</dbReference>
<dbReference type="RefSeq" id="WP_109647343.1">
    <property type="nucleotide sequence ID" value="NZ_QGGB01000008.1"/>
</dbReference>
<evidence type="ECO:0000256" key="2">
    <source>
        <dbReference type="SAM" id="Coils"/>
    </source>
</evidence>
<gene>
    <name evidence="6" type="ORF">DDZ15_11995</name>
</gene>
<dbReference type="GO" id="GO:0015562">
    <property type="term" value="F:efflux transmembrane transporter activity"/>
    <property type="evidence" value="ECO:0007669"/>
    <property type="project" value="TreeGrafter"/>
</dbReference>
<feature type="domain" description="CusB-like beta-barrel" evidence="5">
    <location>
        <begin position="227"/>
        <end position="296"/>
    </location>
</feature>
<evidence type="ECO:0000256" key="3">
    <source>
        <dbReference type="SAM" id="SignalP"/>
    </source>
</evidence>
<dbReference type="AlphaFoldDB" id="A0A316TQE8"/>
<dbReference type="EMBL" id="QGGB01000008">
    <property type="protein sequence ID" value="PWN05901.1"/>
    <property type="molecule type" value="Genomic_DNA"/>
</dbReference>
<evidence type="ECO:0000313" key="6">
    <source>
        <dbReference type="EMBL" id="PWN05901.1"/>
    </source>
</evidence>
<organism evidence="6 7">
    <name type="scientific">Rhodohalobacter mucosus</name>
    <dbReference type="NCBI Taxonomy" id="2079485"/>
    <lineage>
        <taxon>Bacteria</taxon>
        <taxon>Pseudomonadati</taxon>
        <taxon>Balneolota</taxon>
        <taxon>Balneolia</taxon>
        <taxon>Balneolales</taxon>
        <taxon>Balneolaceae</taxon>
        <taxon>Rhodohalobacter</taxon>
    </lineage>
</organism>
<dbReference type="PROSITE" id="PS51257">
    <property type="entry name" value="PROKAR_LIPOPROTEIN"/>
    <property type="match status" value="1"/>
</dbReference>
<sequence length="433" mass="47767">MKNITLYFAALSVLIIISACSSNEQQGVENYGGERTVPAVEAVEARFGSLPLEERLSGVVAAANQIDMYPRISAPVLEVFVQDGDRVQQNDVLIKLDDSEYKEQLKQAEANLRITRAQQRQAEAELNEVESQMRRQLALNERDLTSELEMERVQALLESAEASYELARARVEQAQSSVDEQKQLLGRTEIRAPISGTVGQRSVEPGMLVNTGTMLFTIGDLTRSKVTINLTERMMQYINRGQSVRIFSETLGDTVITASVSRISPFLGAGSFSTTAEIDIRNENMALMPGMFVNVDVLYGESEQATVIPLSSIYRNPNTGESGVYVATGFGIESEFLENSENELANLSNPVDTEFRPINVIARGRETAGVEGINPGEWVVTVGQNLLARDARDTARIRPVGWNKIIAMQRMQPEDLLKEIMNSGVAQNSVNNL</sequence>
<dbReference type="InterPro" id="IPR006143">
    <property type="entry name" value="RND_pump_MFP"/>
</dbReference>
<dbReference type="InterPro" id="IPR058625">
    <property type="entry name" value="MdtA-like_BSH"/>
</dbReference>
<dbReference type="Pfam" id="PF25954">
    <property type="entry name" value="Beta-barrel_RND_2"/>
    <property type="match status" value="1"/>
</dbReference>
<comment type="similarity">
    <text evidence="1">Belongs to the membrane fusion protein (MFP) (TC 8.A.1) family.</text>
</comment>
<dbReference type="Gene3D" id="2.40.30.170">
    <property type="match status" value="1"/>
</dbReference>
<dbReference type="PANTHER" id="PTHR30469:SF15">
    <property type="entry name" value="HLYD FAMILY OF SECRETION PROTEINS"/>
    <property type="match status" value="1"/>
</dbReference>
<keyword evidence="7" id="KW-1185">Reference proteome</keyword>
<dbReference type="Gene3D" id="1.10.287.470">
    <property type="entry name" value="Helix hairpin bin"/>
    <property type="match status" value="1"/>
</dbReference>
<proteinExistence type="inferred from homology"/>
<feature type="chain" id="PRO_5016242620" evidence="3">
    <location>
        <begin position="22"/>
        <end position="433"/>
    </location>
</feature>
<feature type="domain" description="Multidrug resistance protein MdtA-like barrel-sandwich hybrid" evidence="4">
    <location>
        <begin position="64"/>
        <end position="217"/>
    </location>
</feature>
<comment type="caution">
    <text evidence="6">The sequence shown here is derived from an EMBL/GenBank/DDBJ whole genome shotgun (WGS) entry which is preliminary data.</text>
</comment>
<evidence type="ECO:0000259" key="5">
    <source>
        <dbReference type="Pfam" id="PF25954"/>
    </source>
</evidence>
<feature type="signal peptide" evidence="3">
    <location>
        <begin position="1"/>
        <end position="21"/>
    </location>
</feature>
<evidence type="ECO:0000259" key="4">
    <source>
        <dbReference type="Pfam" id="PF25917"/>
    </source>
</evidence>
<keyword evidence="2" id="KW-0175">Coiled coil</keyword>
<evidence type="ECO:0000313" key="7">
    <source>
        <dbReference type="Proteomes" id="UP000245533"/>
    </source>
</evidence>
<protein>
    <submittedName>
        <fullName evidence="6">Efflux RND transporter periplasmic adaptor subunit</fullName>
    </submittedName>
</protein>
<dbReference type="PANTHER" id="PTHR30469">
    <property type="entry name" value="MULTIDRUG RESISTANCE PROTEIN MDTA"/>
    <property type="match status" value="1"/>
</dbReference>
<evidence type="ECO:0000256" key="1">
    <source>
        <dbReference type="ARBA" id="ARBA00009477"/>
    </source>
</evidence>
<dbReference type="NCBIfam" id="TIGR01730">
    <property type="entry name" value="RND_mfp"/>
    <property type="match status" value="1"/>
</dbReference>
<dbReference type="OrthoDB" id="9806939at2"/>
<feature type="coiled-coil region" evidence="2">
    <location>
        <begin position="98"/>
        <end position="184"/>
    </location>
</feature>
<name>A0A316TQE8_9BACT</name>
<dbReference type="Pfam" id="PF25917">
    <property type="entry name" value="BSH_RND"/>
    <property type="match status" value="1"/>
</dbReference>
<keyword evidence="3" id="KW-0732">Signal</keyword>
<accession>A0A316TQE8</accession>
<dbReference type="Gene3D" id="2.40.420.20">
    <property type="match status" value="1"/>
</dbReference>
<reference evidence="6 7" key="1">
    <citation type="submission" date="2018-05" db="EMBL/GenBank/DDBJ databases">
        <title>Rhodohalobacter halophilus gen. nov., sp. nov., a moderately halophilic member of the family Balneolaceae.</title>
        <authorList>
            <person name="Liu Z.-W."/>
        </authorList>
    </citation>
    <scope>NUCLEOTIDE SEQUENCE [LARGE SCALE GENOMIC DNA]</scope>
    <source>
        <strain evidence="6 7">8A47</strain>
    </source>
</reference>
<dbReference type="GO" id="GO:1990281">
    <property type="term" value="C:efflux pump complex"/>
    <property type="evidence" value="ECO:0007669"/>
    <property type="project" value="TreeGrafter"/>
</dbReference>
<dbReference type="Proteomes" id="UP000245533">
    <property type="component" value="Unassembled WGS sequence"/>
</dbReference>
<dbReference type="SUPFAM" id="SSF111369">
    <property type="entry name" value="HlyD-like secretion proteins"/>
    <property type="match status" value="1"/>
</dbReference>
<dbReference type="Gene3D" id="2.40.50.100">
    <property type="match status" value="1"/>
</dbReference>